<keyword evidence="3" id="KW-1185">Reference proteome</keyword>
<feature type="transmembrane region" description="Helical" evidence="1">
    <location>
        <begin position="129"/>
        <end position="151"/>
    </location>
</feature>
<keyword evidence="1" id="KW-0472">Membrane</keyword>
<organism evidence="2 3">
    <name type="scientific">Culex pipiens pipiens</name>
    <name type="common">Northern house mosquito</name>
    <dbReference type="NCBI Taxonomy" id="38569"/>
    <lineage>
        <taxon>Eukaryota</taxon>
        <taxon>Metazoa</taxon>
        <taxon>Ecdysozoa</taxon>
        <taxon>Arthropoda</taxon>
        <taxon>Hexapoda</taxon>
        <taxon>Insecta</taxon>
        <taxon>Pterygota</taxon>
        <taxon>Neoptera</taxon>
        <taxon>Endopterygota</taxon>
        <taxon>Diptera</taxon>
        <taxon>Nematocera</taxon>
        <taxon>Culicoidea</taxon>
        <taxon>Culicidae</taxon>
        <taxon>Culicinae</taxon>
        <taxon>Culicini</taxon>
        <taxon>Culex</taxon>
        <taxon>Culex</taxon>
    </lineage>
</organism>
<keyword evidence="1" id="KW-1133">Transmembrane helix</keyword>
<protein>
    <submittedName>
        <fullName evidence="2">Uncharacterized protein</fullName>
    </submittedName>
</protein>
<sequence>MSRHWSRSMWSEVFAVGLAWDIPILLLRLLRVDREPFSPPPAAVASSGVCRIGVFVVLPRLPLADGDCIGSRPCVQIQVGGGHLDGELADADHVSACTAWPTIVLVHWRFRLGRYGCVRFLLLGALRGGLLRLGVFFLVVVLGVFVLELLWSSSASDNSLSLLSARVILVNSSIINDASALAPRTVCLTLDSDAFDWLEIVSELSVALECESAAGLAEGSWNGPRLPTLPLENCFDESIPVRSWVDLAKPGAAILFSITFSTDKNCNSAPSNHTLTSYSASSEDLGGVKLVGGGGCRCGRGCSGRHFCCRLHGRFIV</sequence>
<dbReference type="EMBL" id="JBEHCU010012740">
    <property type="protein sequence ID" value="KAL1375144.1"/>
    <property type="molecule type" value="Genomic_DNA"/>
</dbReference>
<dbReference type="Proteomes" id="UP001562425">
    <property type="component" value="Unassembled WGS sequence"/>
</dbReference>
<reference evidence="2 3" key="1">
    <citation type="submission" date="2024-05" db="EMBL/GenBank/DDBJ databases">
        <title>Culex pipiens pipiens assembly and annotation.</title>
        <authorList>
            <person name="Alout H."/>
            <person name="Durand T."/>
        </authorList>
    </citation>
    <scope>NUCLEOTIDE SEQUENCE [LARGE SCALE GENOMIC DNA]</scope>
    <source>
        <strain evidence="2">HA-2024</strain>
        <tissue evidence="2">Whole body</tissue>
    </source>
</reference>
<name>A0ABD1CGL8_CULPP</name>
<proteinExistence type="predicted"/>
<evidence type="ECO:0000313" key="3">
    <source>
        <dbReference type="Proteomes" id="UP001562425"/>
    </source>
</evidence>
<evidence type="ECO:0000256" key="1">
    <source>
        <dbReference type="SAM" id="Phobius"/>
    </source>
</evidence>
<keyword evidence="1" id="KW-0812">Transmembrane</keyword>
<evidence type="ECO:0000313" key="2">
    <source>
        <dbReference type="EMBL" id="KAL1375144.1"/>
    </source>
</evidence>
<dbReference type="AlphaFoldDB" id="A0ABD1CGL8"/>
<gene>
    <name evidence="2" type="ORF">pipiens_017668</name>
</gene>
<accession>A0ABD1CGL8</accession>
<comment type="caution">
    <text evidence="2">The sequence shown here is derived from an EMBL/GenBank/DDBJ whole genome shotgun (WGS) entry which is preliminary data.</text>
</comment>